<dbReference type="Proteomes" id="UP001469365">
    <property type="component" value="Unassembled WGS sequence"/>
</dbReference>
<evidence type="ECO:0000313" key="2">
    <source>
        <dbReference type="Proteomes" id="UP001469365"/>
    </source>
</evidence>
<dbReference type="RefSeq" id="WP_341413506.1">
    <property type="nucleotide sequence ID" value="NZ_JBBPCC010000001.1"/>
</dbReference>
<reference evidence="1 2" key="1">
    <citation type="submission" date="2024-04" db="EMBL/GenBank/DDBJ databases">
        <title>draft genome sequnece of Paenibacillus filicis.</title>
        <authorList>
            <person name="Kim D.-U."/>
        </authorList>
    </citation>
    <scope>NUCLEOTIDE SEQUENCE [LARGE SCALE GENOMIC DNA]</scope>
    <source>
        <strain evidence="1 2">KACC14197</strain>
    </source>
</reference>
<name>A0ABU9DFC3_9BACL</name>
<protein>
    <submittedName>
        <fullName evidence="1">Uncharacterized protein</fullName>
    </submittedName>
</protein>
<comment type="caution">
    <text evidence="1">The sequence shown here is derived from an EMBL/GenBank/DDBJ whole genome shotgun (WGS) entry which is preliminary data.</text>
</comment>
<gene>
    <name evidence="1" type="ORF">WMW72_00815</name>
</gene>
<proteinExistence type="predicted"/>
<evidence type="ECO:0000313" key="1">
    <source>
        <dbReference type="EMBL" id="MEK8126448.1"/>
    </source>
</evidence>
<accession>A0ABU9DFC3</accession>
<keyword evidence="2" id="KW-1185">Reference proteome</keyword>
<organism evidence="1 2">
    <name type="scientific">Paenibacillus filicis</name>
    <dbReference type="NCBI Taxonomy" id="669464"/>
    <lineage>
        <taxon>Bacteria</taxon>
        <taxon>Bacillati</taxon>
        <taxon>Bacillota</taxon>
        <taxon>Bacilli</taxon>
        <taxon>Bacillales</taxon>
        <taxon>Paenibacillaceae</taxon>
        <taxon>Paenibacillus</taxon>
    </lineage>
</organism>
<dbReference type="EMBL" id="JBBPCC010000001">
    <property type="protein sequence ID" value="MEK8126448.1"/>
    <property type="molecule type" value="Genomic_DNA"/>
</dbReference>
<sequence length="49" mass="5445">MYFSKEGGRPDSGVQNGTWYLGNQPAGAYKYVATVPENWMGPSIWFTAN</sequence>